<dbReference type="PROSITE" id="PS50157">
    <property type="entry name" value="ZINC_FINGER_C2H2_2"/>
    <property type="match status" value="1"/>
</dbReference>
<keyword evidence="1" id="KW-0863">Zinc-finger</keyword>
<dbReference type="InterPro" id="IPR013087">
    <property type="entry name" value="Znf_C2H2_type"/>
</dbReference>
<dbReference type="EMBL" id="MU860036">
    <property type="protein sequence ID" value="KAK4240624.1"/>
    <property type="molecule type" value="Genomic_DNA"/>
</dbReference>
<comment type="caution">
    <text evidence="4">The sequence shown here is derived from an EMBL/GenBank/DDBJ whole genome shotgun (WGS) entry which is preliminary data.</text>
</comment>
<dbReference type="Proteomes" id="UP001303760">
    <property type="component" value="Unassembled WGS sequence"/>
</dbReference>
<sequence>MQGHTRYENKIIRDGTRARMVLLFIRELLEELPVGEQAQQSYACPMTKCRSTFMAPLHVIQHLLSCPELASGEFDCDKCNTWHSFPTNEKDWAQWMGWRSPHSLNGGHIQRKQSFGSKMKETFALRKKDPTRKQNPILDPHFKGPYATDTRPGTAASGTPTTTFTSRGLEHHGISAEQAGQGPSFSDLEKPMLPHGLPDVNSGMFWPGFDASDLPSTVSSVAISSTADESPSEQFSQNTSQTTLFNMGLGSYQPSAASVQDTRKTPETGQFLFSTQAPFGSGLTSLPDHPPSISAMSLDEPLPVTQTPLSSTELSHTAADGSQRWWGPKVEVGTPRAAPPSSGPGPCFPIQTPIAGMMGRSVSSGVSSPISPCGDASPYFQTQAAPTHSISRALSQESMQTGITTVFGTPAPERGGIGTLSPRGDIGQHSVTVSANAPPESSFEDLVCDECQWKPRGVRENLKGYLRKHKNTHKGVRLACDVPGCVKTFSRLDNLKKHKKDKHGIEDTNSSVPAKRTAGDVVAAQRAEEETEPRRPSTVESELRGPMEDYSMLWPALHF</sequence>
<proteinExistence type="predicted"/>
<dbReference type="AlphaFoldDB" id="A0AAN7CEK0"/>
<evidence type="ECO:0000256" key="1">
    <source>
        <dbReference type="PROSITE-ProRule" id="PRU00042"/>
    </source>
</evidence>
<feature type="domain" description="C2H2-type" evidence="3">
    <location>
        <begin position="478"/>
        <end position="508"/>
    </location>
</feature>
<dbReference type="GO" id="GO:0008270">
    <property type="term" value="F:zinc ion binding"/>
    <property type="evidence" value="ECO:0007669"/>
    <property type="project" value="UniProtKB-KW"/>
</dbReference>
<feature type="compositionally biased region" description="Low complexity" evidence="2">
    <location>
        <begin position="150"/>
        <end position="166"/>
    </location>
</feature>
<feature type="region of interest" description="Disordered" evidence="2">
    <location>
        <begin position="498"/>
        <end position="543"/>
    </location>
</feature>
<dbReference type="SMART" id="SM00355">
    <property type="entry name" value="ZnF_C2H2"/>
    <property type="match status" value="2"/>
</dbReference>
<dbReference type="PROSITE" id="PS00028">
    <property type="entry name" value="ZINC_FINGER_C2H2_1"/>
    <property type="match status" value="1"/>
</dbReference>
<accession>A0AAN7CEK0</accession>
<keyword evidence="1" id="KW-0862">Zinc</keyword>
<reference evidence="4" key="1">
    <citation type="journal article" date="2023" name="Mol. Phylogenet. Evol.">
        <title>Genome-scale phylogeny and comparative genomics of the fungal order Sordariales.</title>
        <authorList>
            <person name="Hensen N."/>
            <person name="Bonometti L."/>
            <person name="Westerberg I."/>
            <person name="Brannstrom I.O."/>
            <person name="Guillou S."/>
            <person name="Cros-Aarteil S."/>
            <person name="Calhoun S."/>
            <person name="Haridas S."/>
            <person name="Kuo A."/>
            <person name="Mondo S."/>
            <person name="Pangilinan J."/>
            <person name="Riley R."/>
            <person name="LaButti K."/>
            <person name="Andreopoulos B."/>
            <person name="Lipzen A."/>
            <person name="Chen C."/>
            <person name="Yan M."/>
            <person name="Daum C."/>
            <person name="Ng V."/>
            <person name="Clum A."/>
            <person name="Steindorff A."/>
            <person name="Ohm R.A."/>
            <person name="Martin F."/>
            <person name="Silar P."/>
            <person name="Natvig D.O."/>
            <person name="Lalanne C."/>
            <person name="Gautier V."/>
            <person name="Ament-Velasquez S.L."/>
            <person name="Kruys A."/>
            <person name="Hutchinson M.I."/>
            <person name="Powell A.J."/>
            <person name="Barry K."/>
            <person name="Miller A.N."/>
            <person name="Grigoriev I.V."/>
            <person name="Debuchy R."/>
            <person name="Gladieux P."/>
            <person name="Hiltunen Thoren M."/>
            <person name="Johannesson H."/>
        </authorList>
    </citation>
    <scope>NUCLEOTIDE SEQUENCE</scope>
    <source>
        <strain evidence="4">CBS 532.94</strain>
    </source>
</reference>
<feature type="region of interest" description="Disordered" evidence="2">
    <location>
        <begin position="128"/>
        <end position="166"/>
    </location>
</feature>
<protein>
    <recommendedName>
        <fullName evidence="3">C2H2-type domain-containing protein</fullName>
    </recommendedName>
</protein>
<gene>
    <name evidence="4" type="ORF">C8A03DRAFT_41838</name>
</gene>
<name>A0AAN7CEK0_9PEZI</name>
<reference evidence="4" key="2">
    <citation type="submission" date="2023-05" db="EMBL/GenBank/DDBJ databases">
        <authorList>
            <consortium name="Lawrence Berkeley National Laboratory"/>
            <person name="Steindorff A."/>
            <person name="Hensen N."/>
            <person name="Bonometti L."/>
            <person name="Westerberg I."/>
            <person name="Brannstrom I.O."/>
            <person name="Guillou S."/>
            <person name="Cros-Aarteil S."/>
            <person name="Calhoun S."/>
            <person name="Haridas S."/>
            <person name="Kuo A."/>
            <person name="Mondo S."/>
            <person name="Pangilinan J."/>
            <person name="Riley R."/>
            <person name="Labutti K."/>
            <person name="Andreopoulos B."/>
            <person name="Lipzen A."/>
            <person name="Chen C."/>
            <person name="Yanf M."/>
            <person name="Daum C."/>
            <person name="Ng V."/>
            <person name="Clum A."/>
            <person name="Ohm R."/>
            <person name="Martin F."/>
            <person name="Silar P."/>
            <person name="Natvig D."/>
            <person name="Lalanne C."/>
            <person name="Gautier V."/>
            <person name="Ament-Velasquez S.L."/>
            <person name="Kruys A."/>
            <person name="Hutchinson M.I."/>
            <person name="Powell A.J."/>
            <person name="Barry K."/>
            <person name="Miller A.N."/>
            <person name="Grigoriev I.V."/>
            <person name="Debuchy R."/>
            <person name="Gladieux P."/>
            <person name="Thoren M.H."/>
            <person name="Johannesson H."/>
        </authorList>
    </citation>
    <scope>NUCLEOTIDE SEQUENCE</scope>
    <source>
        <strain evidence="4">CBS 532.94</strain>
    </source>
</reference>
<dbReference type="Gene3D" id="3.30.160.60">
    <property type="entry name" value="Classic Zinc Finger"/>
    <property type="match status" value="1"/>
</dbReference>
<keyword evidence="5" id="KW-1185">Reference proteome</keyword>
<evidence type="ECO:0000313" key="4">
    <source>
        <dbReference type="EMBL" id="KAK4240624.1"/>
    </source>
</evidence>
<organism evidence="4 5">
    <name type="scientific">Achaetomium macrosporum</name>
    <dbReference type="NCBI Taxonomy" id="79813"/>
    <lineage>
        <taxon>Eukaryota</taxon>
        <taxon>Fungi</taxon>
        <taxon>Dikarya</taxon>
        <taxon>Ascomycota</taxon>
        <taxon>Pezizomycotina</taxon>
        <taxon>Sordariomycetes</taxon>
        <taxon>Sordariomycetidae</taxon>
        <taxon>Sordariales</taxon>
        <taxon>Chaetomiaceae</taxon>
        <taxon>Achaetomium</taxon>
    </lineage>
</organism>
<evidence type="ECO:0000313" key="5">
    <source>
        <dbReference type="Proteomes" id="UP001303760"/>
    </source>
</evidence>
<keyword evidence="1" id="KW-0479">Metal-binding</keyword>
<evidence type="ECO:0000259" key="3">
    <source>
        <dbReference type="PROSITE" id="PS50157"/>
    </source>
</evidence>
<feature type="compositionally biased region" description="Basic and acidic residues" evidence="2">
    <location>
        <begin position="526"/>
        <end position="543"/>
    </location>
</feature>
<evidence type="ECO:0000256" key="2">
    <source>
        <dbReference type="SAM" id="MobiDB-lite"/>
    </source>
</evidence>